<dbReference type="Proteomes" id="UP000294850">
    <property type="component" value="Unassembled WGS sequence"/>
</dbReference>
<accession>A0A4R5DEE8</accession>
<keyword evidence="2" id="KW-1185">Reference proteome</keyword>
<protein>
    <submittedName>
        <fullName evidence="1">Uncharacterized protein</fullName>
    </submittedName>
</protein>
<sequence length="96" mass="11108">MNNQDQYFKKLQRNGIYHYAHLMANLKPPVCEVVNSLNGNPIIEHREYDLSKPGDRIDLKAFSEDWDEITSVEYKKAFDVATSGDFKVNINGQFQV</sequence>
<dbReference type="AlphaFoldDB" id="A0A4R5DEE8"/>
<proteinExistence type="predicted"/>
<name>A0A4R5DEE8_9BACT</name>
<organism evidence="1 2">
    <name type="scientific">Dyadobacter psychrotolerans</name>
    <dbReference type="NCBI Taxonomy" id="2541721"/>
    <lineage>
        <taxon>Bacteria</taxon>
        <taxon>Pseudomonadati</taxon>
        <taxon>Bacteroidota</taxon>
        <taxon>Cytophagia</taxon>
        <taxon>Cytophagales</taxon>
        <taxon>Spirosomataceae</taxon>
        <taxon>Dyadobacter</taxon>
    </lineage>
</organism>
<reference evidence="1 2" key="1">
    <citation type="submission" date="2019-03" db="EMBL/GenBank/DDBJ databases">
        <title>Dyadobacter AR-3-6 sp. nov., isolated from arctic soil.</title>
        <authorList>
            <person name="Chaudhary D.K."/>
        </authorList>
    </citation>
    <scope>NUCLEOTIDE SEQUENCE [LARGE SCALE GENOMIC DNA]</scope>
    <source>
        <strain evidence="1 2">AR-3-6</strain>
    </source>
</reference>
<evidence type="ECO:0000313" key="1">
    <source>
        <dbReference type="EMBL" id="TDE08693.1"/>
    </source>
</evidence>
<dbReference type="OrthoDB" id="961739at2"/>
<comment type="caution">
    <text evidence="1">The sequence shown here is derived from an EMBL/GenBank/DDBJ whole genome shotgun (WGS) entry which is preliminary data.</text>
</comment>
<gene>
    <name evidence="1" type="ORF">E0F88_32195</name>
</gene>
<dbReference type="EMBL" id="SMFL01000024">
    <property type="protein sequence ID" value="TDE08693.1"/>
    <property type="molecule type" value="Genomic_DNA"/>
</dbReference>
<dbReference type="RefSeq" id="WP_131962692.1">
    <property type="nucleotide sequence ID" value="NZ_SMFL01000024.1"/>
</dbReference>
<evidence type="ECO:0000313" key="2">
    <source>
        <dbReference type="Proteomes" id="UP000294850"/>
    </source>
</evidence>